<proteinExistence type="predicted"/>
<dbReference type="Proteomes" id="UP000277580">
    <property type="component" value="Unassembled WGS sequence"/>
</dbReference>
<reference evidence="3 4" key="1">
    <citation type="journal article" date="2018" name="Nat. Ecol. Evol.">
        <title>Pezizomycetes genomes reveal the molecular basis of ectomycorrhizal truffle lifestyle.</title>
        <authorList>
            <person name="Murat C."/>
            <person name="Payen T."/>
            <person name="Noel B."/>
            <person name="Kuo A."/>
            <person name="Morin E."/>
            <person name="Chen J."/>
            <person name="Kohler A."/>
            <person name="Krizsan K."/>
            <person name="Balestrini R."/>
            <person name="Da Silva C."/>
            <person name="Montanini B."/>
            <person name="Hainaut M."/>
            <person name="Levati E."/>
            <person name="Barry K.W."/>
            <person name="Belfiori B."/>
            <person name="Cichocki N."/>
            <person name="Clum A."/>
            <person name="Dockter R.B."/>
            <person name="Fauchery L."/>
            <person name="Guy J."/>
            <person name="Iotti M."/>
            <person name="Le Tacon F."/>
            <person name="Lindquist E.A."/>
            <person name="Lipzen A."/>
            <person name="Malagnac F."/>
            <person name="Mello A."/>
            <person name="Molinier V."/>
            <person name="Miyauchi S."/>
            <person name="Poulain J."/>
            <person name="Riccioni C."/>
            <person name="Rubini A."/>
            <person name="Sitrit Y."/>
            <person name="Splivallo R."/>
            <person name="Traeger S."/>
            <person name="Wang M."/>
            <person name="Zifcakova L."/>
            <person name="Wipf D."/>
            <person name="Zambonelli A."/>
            <person name="Paolocci F."/>
            <person name="Nowrousian M."/>
            <person name="Ottonello S."/>
            <person name="Baldrian P."/>
            <person name="Spatafora J.W."/>
            <person name="Henrissat B."/>
            <person name="Nagy L.G."/>
            <person name="Aury J.M."/>
            <person name="Wincker P."/>
            <person name="Grigoriev I.V."/>
            <person name="Bonfante P."/>
            <person name="Martin F.M."/>
        </authorList>
    </citation>
    <scope>NUCLEOTIDE SEQUENCE [LARGE SCALE GENOMIC DNA]</scope>
    <source>
        <strain evidence="3 4">CCBAS932</strain>
    </source>
</reference>
<feature type="compositionally biased region" description="Basic and acidic residues" evidence="1">
    <location>
        <begin position="74"/>
        <end position="86"/>
    </location>
</feature>
<organism evidence="3 4">
    <name type="scientific">Morchella conica CCBAS932</name>
    <dbReference type="NCBI Taxonomy" id="1392247"/>
    <lineage>
        <taxon>Eukaryota</taxon>
        <taxon>Fungi</taxon>
        <taxon>Dikarya</taxon>
        <taxon>Ascomycota</taxon>
        <taxon>Pezizomycotina</taxon>
        <taxon>Pezizomycetes</taxon>
        <taxon>Pezizales</taxon>
        <taxon>Morchellaceae</taxon>
        <taxon>Morchella</taxon>
    </lineage>
</organism>
<sequence length="86" mass="9231">MAAAASSVFLCHPVWALTSTPLSSKALRCLISQVSLQTPAHSSGVHRIGPQHSHPLLYLSATAPIRHSTFPPPRPKDTDHSHLPPI</sequence>
<dbReference type="InParanoid" id="A0A3N4KE23"/>
<evidence type="ECO:0000313" key="4">
    <source>
        <dbReference type="Proteomes" id="UP000277580"/>
    </source>
</evidence>
<name>A0A3N4KE23_9PEZI</name>
<gene>
    <name evidence="3" type="ORF">P167DRAFT_595241</name>
</gene>
<evidence type="ECO:0000256" key="1">
    <source>
        <dbReference type="SAM" id="MobiDB-lite"/>
    </source>
</evidence>
<evidence type="ECO:0000256" key="2">
    <source>
        <dbReference type="SAM" id="SignalP"/>
    </source>
</evidence>
<accession>A0A3N4KE23</accession>
<keyword evidence="4" id="KW-1185">Reference proteome</keyword>
<dbReference type="AlphaFoldDB" id="A0A3N4KE23"/>
<evidence type="ECO:0000313" key="3">
    <source>
        <dbReference type="EMBL" id="RPB08794.1"/>
    </source>
</evidence>
<feature type="region of interest" description="Disordered" evidence="1">
    <location>
        <begin position="66"/>
        <end position="86"/>
    </location>
</feature>
<evidence type="ECO:0008006" key="5">
    <source>
        <dbReference type="Google" id="ProtNLM"/>
    </source>
</evidence>
<dbReference type="EMBL" id="ML119158">
    <property type="protein sequence ID" value="RPB08794.1"/>
    <property type="molecule type" value="Genomic_DNA"/>
</dbReference>
<feature type="signal peptide" evidence="2">
    <location>
        <begin position="1"/>
        <end position="16"/>
    </location>
</feature>
<protein>
    <recommendedName>
        <fullName evidence="5">Secreted protein</fullName>
    </recommendedName>
</protein>
<keyword evidence="2" id="KW-0732">Signal</keyword>
<feature type="chain" id="PRO_5018040496" description="Secreted protein" evidence="2">
    <location>
        <begin position="17"/>
        <end position="86"/>
    </location>
</feature>